<reference evidence="1 2" key="1">
    <citation type="submission" date="2015-04" db="EMBL/GenBank/DDBJ databases">
        <title>Draft genome sequence of bacteremic isolate Catabacter hongkongensis type strain HKU16T.</title>
        <authorList>
            <person name="Lau S.K."/>
            <person name="Teng J.L."/>
            <person name="Huang Y."/>
            <person name="Curreem S.O."/>
            <person name="Tsui S.K."/>
            <person name="Woo P.C."/>
        </authorList>
    </citation>
    <scope>NUCLEOTIDE SEQUENCE [LARGE SCALE GENOMIC DNA]</scope>
    <source>
        <strain evidence="1 2">HKU16</strain>
    </source>
</reference>
<keyword evidence="2" id="KW-1185">Reference proteome</keyword>
<proteinExistence type="predicted"/>
<gene>
    <name evidence="1" type="ORF">CHK_2727</name>
</gene>
<dbReference type="EMBL" id="LAYJ01000118">
    <property type="protein sequence ID" value="KKI49817.1"/>
    <property type="molecule type" value="Genomic_DNA"/>
</dbReference>
<organism evidence="1 2">
    <name type="scientific">Christensenella hongkongensis</name>
    <dbReference type="NCBI Taxonomy" id="270498"/>
    <lineage>
        <taxon>Bacteria</taxon>
        <taxon>Bacillati</taxon>
        <taxon>Bacillota</taxon>
        <taxon>Clostridia</taxon>
        <taxon>Christensenellales</taxon>
        <taxon>Christensenellaceae</taxon>
        <taxon>Christensenella</taxon>
    </lineage>
</organism>
<name>A0A0M2NHB8_9FIRM</name>
<dbReference type="STRING" id="270498.CHK_2727"/>
<dbReference type="AlphaFoldDB" id="A0A0M2NHB8"/>
<comment type="caution">
    <text evidence="1">The sequence shown here is derived from an EMBL/GenBank/DDBJ whole genome shotgun (WGS) entry which is preliminary data.</text>
</comment>
<protein>
    <submittedName>
        <fullName evidence="1">Uncharacterized protein</fullName>
    </submittedName>
</protein>
<sequence>MSDQVNKTDKKRYTKVYRFFYKILYEKITGARLKTAVFDNAGKRPKVSRICFIRQK</sequence>
<dbReference type="Proteomes" id="UP000034076">
    <property type="component" value="Unassembled WGS sequence"/>
</dbReference>
<evidence type="ECO:0000313" key="1">
    <source>
        <dbReference type="EMBL" id="KKI49817.1"/>
    </source>
</evidence>
<evidence type="ECO:0000313" key="2">
    <source>
        <dbReference type="Proteomes" id="UP000034076"/>
    </source>
</evidence>
<accession>A0A0M2NHB8</accession>